<proteinExistence type="predicted"/>
<organism evidence="1 2">
    <name type="scientific">Puccinia coronata f. sp. avenae</name>
    <dbReference type="NCBI Taxonomy" id="200324"/>
    <lineage>
        <taxon>Eukaryota</taxon>
        <taxon>Fungi</taxon>
        <taxon>Dikarya</taxon>
        <taxon>Basidiomycota</taxon>
        <taxon>Pucciniomycotina</taxon>
        <taxon>Pucciniomycetes</taxon>
        <taxon>Pucciniales</taxon>
        <taxon>Pucciniaceae</taxon>
        <taxon>Puccinia</taxon>
    </lineage>
</organism>
<evidence type="ECO:0000313" key="2">
    <source>
        <dbReference type="Proteomes" id="UP000235392"/>
    </source>
</evidence>
<protein>
    <recommendedName>
        <fullName evidence="3">Integrase catalytic domain-containing protein</fullName>
    </recommendedName>
</protein>
<evidence type="ECO:0008006" key="3">
    <source>
        <dbReference type="Google" id="ProtNLM"/>
    </source>
</evidence>
<gene>
    <name evidence="1" type="ORF">PCASD_24969</name>
</gene>
<dbReference type="PANTHER" id="PTHR42648:SF28">
    <property type="entry name" value="TRANSPOSON-ENCODED PROTEIN WITH RIBONUCLEASE H-LIKE AND RETROVIRUS ZINC FINGER-LIKE DOMAINS"/>
    <property type="match status" value="1"/>
</dbReference>
<dbReference type="EMBL" id="PGCI01000717">
    <property type="protein sequence ID" value="PLW19280.1"/>
    <property type="molecule type" value="Genomic_DNA"/>
</dbReference>
<dbReference type="InterPro" id="IPR036397">
    <property type="entry name" value="RNaseH_sf"/>
</dbReference>
<name>A0A2N5T193_9BASI</name>
<dbReference type="AlphaFoldDB" id="A0A2N5T193"/>
<sequence>MLPAGWIHCPVCIIGKSRRINPLSSTCREIECLDITAVDLIGPFQVDLVKGSKYIMAMRDVATGYCFVCILTHKWEATTQIMEIINWVENFTEKKVKWFQATMAGRLPQYGIFRVFGSVGYAHVPPKLQKKLDPRAQRGQVVAYLGPSKG</sequence>
<dbReference type="InterPro" id="IPR039537">
    <property type="entry name" value="Retrotran_Ty1/copia-like"/>
</dbReference>
<dbReference type="Proteomes" id="UP000235392">
    <property type="component" value="Unassembled WGS sequence"/>
</dbReference>
<evidence type="ECO:0000313" key="1">
    <source>
        <dbReference type="EMBL" id="PLW19280.1"/>
    </source>
</evidence>
<reference evidence="1 2" key="1">
    <citation type="submission" date="2017-11" db="EMBL/GenBank/DDBJ databases">
        <title>De novo assembly and phasing of dikaryotic genomes from two isolates of Puccinia coronata f. sp. avenae, the causal agent of oat crown rust.</title>
        <authorList>
            <person name="Miller M.E."/>
            <person name="Zhang Y."/>
            <person name="Omidvar V."/>
            <person name="Sperschneider J."/>
            <person name="Schwessinger B."/>
            <person name="Raley C."/>
            <person name="Palmer J.M."/>
            <person name="Garnica D."/>
            <person name="Upadhyaya N."/>
            <person name="Rathjen J."/>
            <person name="Taylor J.M."/>
            <person name="Park R.F."/>
            <person name="Dodds P.N."/>
            <person name="Hirsch C.D."/>
            <person name="Kianian S.F."/>
            <person name="Figueroa M."/>
        </authorList>
    </citation>
    <scope>NUCLEOTIDE SEQUENCE [LARGE SCALE GENOMIC DNA]</scope>
    <source>
        <strain evidence="1">12SD80</strain>
    </source>
</reference>
<comment type="caution">
    <text evidence="1">The sequence shown here is derived from an EMBL/GenBank/DDBJ whole genome shotgun (WGS) entry which is preliminary data.</text>
</comment>
<dbReference type="PANTHER" id="PTHR42648">
    <property type="entry name" value="TRANSPOSASE, PUTATIVE-RELATED"/>
    <property type="match status" value="1"/>
</dbReference>
<dbReference type="Gene3D" id="3.30.420.10">
    <property type="entry name" value="Ribonuclease H-like superfamily/Ribonuclease H"/>
    <property type="match status" value="1"/>
</dbReference>
<dbReference type="GO" id="GO:0003676">
    <property type="term" value="F:nucleic acid binding"/>
    <property type="evidence" value="ECO:0007669"/>
    <property type="project" value="InterPro"/>
</dbReference>
<accession>A0A2N5T193</accession>